<name>A0AB38GSZ6_ECOLX</name>
<evidence type="ECO:0000256" key="1">
    <source>
        <dbReference type="SAM" id="Phobius"/>
    </source>
</evidence>
<proteinExistence type="predicted"/>
<keyword evidence="1" id="KW-0812">Transmembrane</keyword>
<keyword evidence="1" id="KW-1133">Transmembrane helix</keyword>
<accession>A0AB38GSZ6</accession>
<evidence type="ECO:0000313" key="2">
    <source>
        <dbReference type="EMBL" id="STK61888.1"/>
    </source>
</evidence>
<reference evidence="2 3" key="1">
    <citation type="submission" date="2018-06" db="EMBL/GenBank/DDBJ databases">
        <authorList>
            <consortium name="Pathogen Informatics"/>
            <person name="Doyle S."/>
        </authorList>
    </citation>
    <scope>NUCLEOTIDE SEQUENCE [LARGE SCALE GENOMIC DNA]</scope>
    <source>
        <strain evidence="2 3">NCTC8603</strain>
    </source>
</reference>
<dbReference type="Proteomes" id="UP000255153">
    <property type="component" value="Unassembled WGS sequence"/>
</dbReference>
<evidence type="ECO:0000313" key="3">
    <source>
        <dbReference type="Proteomes" id="UP000255153"/>
    </source>
</evidence>
<organism evidence="2 3">
    <name type="scientific">Escherichia coli</name>
    <dbReference type="NCBI Taxonomy" id="562"/>
    <lineage>
        <taxon>Bacteria</taxon>
        <taxon>Pseudomonadati</taxon>
        <taxon>Pseudomonadota</taxon>
        <taxon>Gammaproteobacteria</taxon>
        <taxon>Enterobacterales</taxon>
        <taxon>Enterobacteriaceae</taxon>
        <taxon>Escherichia</taxon>
    </lineage>
</organism>
<gene>
    <name evidence="2" type="ORF">NCTC8603_00734</name>
</gene>
<dbReference type="EMBL" id="UGEE01000003">
    <property type="protein sequence ID" value="STK61888.1"/>
    <property type="molecule type" value="Genomic_DNA"/>
</dbReference>
<dbReference type="AlphaFoldDB" id="A0AB38GSZ6"/>
<protein>
    <submittedName>
        <fullName evidence="2">Uncharacterized protein</fullName>
    </submittedName>
</protein>
<sequence>MTPLQFIGIGKYDLFCMEQSSYGVWVCSVYHYSFMLLIKYPWSLSALLNGSTILIAM</sequence>
<comment type="caution">
    <text evidence="2">The sequence shown here is derived from an EMBL/GenBank/DDBJ whole genome shotgun (WGS) entry which is preliminary data.</text>
</comment>
<keyword evidence="1" id="KW-0472">Membrane</keyword>
<feature type="transmembrane region" description="Helical" evidence="1">
    <location>
        <begin position="20"/>
        <end position="38"/>
    </location>
</feature>